<evidence type="ECO:0000256" key="3">
    <source>
        <dbReference type="SAM" id="Coils"/>
    </source>
</evidence>
<evidence type="ECO:0000313" key="4">
    <source>
        <dbReference type="EMBL" id="KAH0462598.1"/>
    </source>
</evidence>
<dbReference type="PANTHER" id="PTHR31580:SF49">
    <property type="entry name" value="FILAMENT-LIKE PLANT PROTEIN 3"/>
    <property type="match status" value="1"/>
</dbReference>
<accession>A0AAV7H3Q9</accession>
<dbReference type="Pfam" id="PF05911">
    <property type="entry name" value="FPP"/>
    <property type="match status" value="1"/>
</dbReference>
<proteinExistence type="inferred from homology"/>
<dbReference type="EMBL" id="JAGFBR010000009">
    <property type="protein sequence ID" value="KAH0462598.1"/>
    <property type="molecule type" value="Genomic_DNA"/>
</dbReference>
<organism evidence="4 5">
    <name type="scientific">Dendrobium chrysotoxum</name>
    <name type="common">Orchid</name>
    <dbReference type="NCBI Taxonomy" id="161865"/>
    <lineage>
        <taxon>Eukaryota</taxon>
        <taxon>Viridiplantae</taxon>
        <taxon>Streptophyta</taxon>
        <taxon>Embryophyta</taxon>
        <taxon>Tracheophyta</taxon>
        <taxon>Spermatophyta</taxon>
        <taxon>Magnoliopsida</taxon>
        <taxon>Liliopsida</taxon>
        <taxon>Asparagales</taxon>
        <taxon>Orchidaceae</taxon>
        <taxon>Epidendroideae</taxon>
        <taxon>Malaxideae</taxon>
        <taxon>Dendrobiinae</taxon>
        <taxon>Dendrobium</taxon>
    </lineage>
</organism>
<dbReference type="PANTHER" id="PTHR31580">
    <property type="entry name" value="FILAMENT-LIKE PLANT PROTEIN 4"/>
    <property type="match status" value="1"/>
</dbReference>
<dbReference type="Proteomes" id="UP000775213">
    <property type="component" value="Unassembled WGS sequence"/>
</dbReference>
<protein>
    <submittedName>
        <fullName evidence="4">Uncharacterized protein</fullName>
    </submittedName>
</protein>
<evidence type="ECO:0000313" key="5">
    <source>
        <dbReference type="Proteomes" id="UP000775213"/>
    </source>
</evidence>
<name>A0AAV7H3Q9_DENCH</name>
<evidence type="ECO:0000256" key="1">
    <source>
        <dbReference type="ARBA" id="ARBA00005921"/>
    </source>
</evidence>
<keyword evidence="2 3" id="KW-0175">Coiled coil</keyword>
<comment type="similarity">
    <text evidence="1">Belongs to the FPP family.</text>
</comment>
<feature type="coiled-coil region" evidence="3">
    <location>
        <begin position="182"/>
        <end position="209"/>
    </location>
</feature>
<keyword evidence="5" id="KW-1185">Reference proteome</keyword>
<sequence length="209" mass="23881">MELQAKLDVKVETVSSIDHQAFLKLKELEQEKSSHQIELLAKSKDLHFRTLERDLSTQAAETANHSKQPCSDKKHVTSLVCDESLTYSQSDIRERLITPDNEPSCSDSWASPLIVELDQFKNDKATKRNITASTIKIDLMDDFLEIKKLAALPKVDHESSSFDIDGDSDHSVTRDWPSRKEVEVMHRQLADLKQKIAKFETENVEMEKT</sequence>
<reference evidence="4 5" key="1">
    <citation type="journal article" date="2021" name="Hortic Res">
        <title>Chromosome-scale assembly of the Dendrobium chrysotoxum genome enhances the understanding of orchid evolution.</title>
        <authorList>
            <person name="Zhang Y."/>
            <person name="Zhang G.Q."/>
            <person name="Zhang D."/>
            <person name="Liu X.D."/>
            <person name="Xu X.Y."/>
            <person name="Sun W.H."/>
            <person name="Yu X."/>
            <person name="Zhu X."/>
            <person name="Wang Z.W."/>
            <person name="Zhao X."/>
            <person name="Zhong W.Y."/>
            <person name="Chen H."/>
            <person name="Yin W.L."/>
            <person name="Huang T."/>
            <person name="Niu S.C."/>
            <person name="Liu Z.J."/>
        </authorList>
    </citation>
    <scope>NUCLEOTIDE SEQUENCE [LARGE SCALE GENOMIC DNA]</scope>
    <source>
        <strain evidence="4">Lindl</strain>
    </source>
</reference>
<dbReference type="InterPro" id="IPR008587">
    <property type="entry name" value="FPP_plant"/>
</dbReference>
<dbReference type="AlphaFoldDB" id="A0AAV7H3Q9"/>
<comment type="caution">
    <text evidence="4">The sequence shown here is derived from an EMBL/GenBank/DDBJ whole genome shotgun (WGS) entry which is preliminary data.</text>
</comment>
<evidence type="ECO:0000256" key="2">
    <source>
        <dbReference type="ARBA" id="ARBA00023054"/>
    </source>
</evidence>
<gene>
    <name evidence="4" type="ORF">IEQ34_010173</name>
</gene>